<evidence type="ECO:0000313" key="2">
    <source>
        <dbReference type="Proteomes" id="UP000011682"/>
    </source>
</evidence>
<gene>
    <name evidence="1" type="ORF">D187_000597</name>
</gene>
<keyword evidence="2" id="KW-1185">Reference proteome</keyword>
<evidence type="ECO:0000313" key="1">
    <source>
        <dbReference type="EMBL" id="EPX65172.1"/>
    </source>
</evidence>
<accession>S9PRN1</accession>
<protein>
    <submittedName>
        <fullName evidence="1">Uncharacterized protein</fullName>
    </submittedName>
</protein>
<comment type="caution">
    <text evidence="1">The sequence shown here is derived from an EMBL/GenBank/DDBJ whole genome shotgun (WGS) entry which is preliminary data.</text>
</comment>
<name>S9PRN1_CYSF2</name>
<dbReference type="RefSeq" id="WP_002623012.1">
    <property type="nucleotide sequence ID" value="NZ_ANAH02000001.1"/>
</dbReference>
<dbReference type="AlphaFoldDB" id="S9PRN1"/>
<reference evidence="1" key="1">
    <citation type="submission" date="2013-05" db="EMBL/GenBank/DDBJ databases">
        <title>Genome assembly of Cystobacter fuscus DSM 2262.</title>
        <authorList>
            <person name="Sharma G."/>
            <person name="Khatri I."/>
            <person name="Kaur C."/>
            <person name="Mayilraj S."/>
            <person name="Subramanian S."/>
        </authorList>
    </citation>
    <scope>NUCLEOTIDE SEQUENCE [LARGE SCALE GENOMIC DNA]</scope>
    <source>
        <strain evidence="1">DSM 2262</strain>
    </source>
</reference>
<proteinExistence type="predicted"/>
<dbReference type="Proteomes" id="UP000011682">
    <property type="component" value="Unassembled WGS sequence"/>
</dbReference>
<sequence length="51" mass="6109">MDWWPFRYQIGPPVELMMPSWKRGLESSLLFAFFSRRVWLHSIGRYTSASS</sequence>
<dbReference type="EMBL" id="ANAH02000001">
    <property type="protein sequence ID" value="EPX65172.1"/>
    <property type="molecule type" value="Genomic_DNA"/>
</dbReference>
<organism evidence="1 2">
    <name type="scientific">Cystobacter fuscus (strain ATCC 25194 / DSM 2262 / NBRC 100088 / M29)</name>
    <dbReference type="NCBI Taxonomy" id="1242864"/>
    <lineage>
        <taxon>Bacteria</taxon>
        <taxon>Pseudomonadati</taxon>
        <taxon>Myxococcota</taxon>
        <taxon>Myxococcia</taxon>
        <taxon>Myxococcales</taxon>
        <taxon>Cystobacterineae</taxon>
        <taxon>Archangiaceae</taxon>
        <taxon>Cystobacter</taxon>
    </lineage>
</organism>